<dbReference type="GeneID" id="36843638"/>
<protein>
    <recommendedName>
        <fullName evidence="1">DUF5860 domain-containing protein</fullName>
    </recommendedName>
</protein>
<accession>A0A2U7U7U7</accession>
<dbReference type="RefSeq" id="YP_009482766.1">
    <property type="nucleotide sequence ID" value="NC_037667.1"/>
</dbReference>
<evidence type="ECO:0000259" key="1">
    <source>
        <dbReference type="Pfam" id="PF19178"/>
    </source>
</evidence>
<evidence type="ECO:0000313" key="2">
    <source>
        <dbReference type="EMBL" id="AVK74497.1"/>
    </source>
</evidence>
<dbReference type="InterPro" id="IPR043848">
    <property type="entry name" value="DUF5860"/>
</dbReference>
<sequence length="536" mass="56706">MSTENPSIMNTPNSTPASDAAPVVCASYLEALYPAIRAKEAIAVAASIDAALGDIPRRWQTESVDDRGCESVPLLADKIAVDHFAHCIRAMYREGVARDPRPRHIVLALHSALGLAWIDYACVLDEASMQHAVTAHATDRSATCAGAPGATAAATPHGATNGSTACNVDAQHGAIDCVATGAESCVNQGSDAARETRLMLAGGDILDSLARVSIVASIARLPETFYVDKIQGHVVPIFGDTSDGAELVRIIAGIISRLVGATIADKRSYDIVIYADVKNDLLWCHLVPTSVGASVSTTITRVEMPTKSTGLDAKKSRCTSTTPTADSVPSAVARQDRQTPAEIVALYPHLSAAQAAKALLMESALGDVPHYWTQKVADGMAFSAVEPEGATEAALVDRVRFISTTYAKGCHVALTLSENAQSLTIVVPRPPSSPKRQTIDDLLNLYTTLTGREAILLNDVLYALALVPMEWVADASGHTFDNNGPFVRGSKMVADVQAAYTKAKSETPDCHVVLSLHRVDNASKDLVYSFIVLPTA</sequence>
<dbReference type="Pfam" id="PF19178">
    <property type="entry name" value="DUF5860"/>
    <property type="match status" value="1"/>
</dbReference>
<gene>
    <name evidence="2" type="ORF">pqer_cds_75</name>
</gene>
<organism evidence="2">
    <name type="scientific">Pandoravirus quercus</name>
    <dbReference type="NCBI Taxonomy" id="2107709"/>
    <lineage>
        <taxon>Viruses</taxon>
        <taxon>Pandoravirus</taxon>
    </lineage>
</organism>
<feature type="domain" description="DUF5860" evidence="1">
    <location>
        <begin position="338"/>
        <end position="498"/>
    </location>
</feature>
<dbReference type="EMBL" id="MG011689">
    <property type="protein sequence ID" value="AVK74497.1"/>
    <property type="molecule type" value="Genomic_DNA"/>
</dbReference>
<reference evidence="2" key="1">
    <citation type="journal article" date="2018" name="Nat. Commun.">
        <title>Diversity and evolution of the emerging Pandoraviridae family.</title>
        <authorList>
            <person name="Legendre M."/>
            <person name="Fabre E."/>
            <person name="Poirot O."/>
            <person name="Jeudy S."/>
            <person name="Lartigue A."/>
            <person name="Alempic J.M."/>
            <person name="Beucher L."/>
            <person name="Philippe N."/>
            <person name="Bertaux L."/>
            <person name="Christo-Foroux E."/>
            <person name="Labadie K."/>
            <person name="Coute Y."/>
            <person name="Abergel C."/>
            <person name="Claverie J.M."/>
        </authorList>
    </citation>
    <scope>NUCLEOTIDE SEQUENCE [LARGE SCALE GENOMIC DNA]</scope>
    <source>
        <strain evidence="2">Quercus</strain>
    </source>
</reference>
<proteinExistence type="predicted"/>
<name>A0A2U7U7U7_9VIRU</name>
<dbReference type="Proteomes" id="UP000248852">
    <property type="component" value="Segment"/>
</dbReference>
<dbReference type="KEGG" id="vg:36843638"/>